<keyword evidence="2" id="KW-0472">Membrane</keyword>
<organism evidence="3 4">
    <name type="scientific">Micromonospora maritima</name>
    <dbReference type="NCBI Taxonomy" id="986711"/>
    <lineage>
        <taxon>Bacteria</taxon>
        <taxon>Bacillati</taxon>
        <taxon>Actinomycetota</taxon>
        <taxon>Actinomycetes</taxon>
        <taxon>Micromonosporales</taxon>
        <taxon>Micromonosporaceae</taxon>
        <taxon>Micromonospora</taxon>
    </lineage>
</organism>
<reference evidence="3 4" key="1">
    <citation type="submission" date="2024-10" db="EMBL/GenBank/DDBJ databases">
        <title>The Natural Products Discovery Center: Release of the First 8490 Sequenced Strains for Exploring Actinobacteria Biosynthetic Diversity.</title>
        <authorList>
            <person name="Kalkreuter E."/>
            <person name="Kautsar S.A."/>
            <person name="Yang D."/>
            <person name="Bader C.D."/>
            <person name="Teijaro C.N."/>
            <person name="Fluegel L."/>
            <person name="Davis C.M."/>
            <person name="Simpson J.R."/>
            <person name="Lauterbach L."/>
            <person name="Steele A.D."/>
            <person name="Gui C."/>
            <person name="Meng S."/>
            <person name="Li G."/>
            <person name="Viehrig K."/>
            <person name="Ye F."/>
            <person name="Su P."/>
            <person name="Kiefer A.F."/>
            <person name="Nichols A."/>
            <person name="Cepeda A.J."/>
            <person name="Yan W."/>
            <person name="Fan B."/>
            <person name="Jiang Y."/>
            <person name="Adhikari A."/>
            <person name="Zheng C.-J."/>
            <person name="Schuster L."/>
            <person name="Cowan T.M."/>
            <person name="Smanski M.J."/>
            <person name="Chevrette M.G."/>
            <person name="De Carvalho L.P.S."/>
            <person name="Shen B."/>
        </authorList>
    </citation>
    <scope>NUCLEOTIDE SEQUENCE [LARGE SCALE GENOMIC DNA]</scope>
    <source>
        <strain evidence="3 4">NPDC049845</strain>
    </source>
</reference>
<sequence>MLHAAGLASRFLLAVGGAATVALTAFPRPEVGGSPAHGVVATVAVLALSLWPAGSALRLPRAVRREAAAAPGGTPPLAAGRDPVGPPGPPAPGGHDVRPGGGRRASAGRGWLTRASDPVGYAGRAAGRPAARPWGLDQKTLTP</sequence>
<protein>
    <recommendedName>
        <fullName evidence="5">DUF998 domain-containing protein</fullName>
    </recommendedName>
</protein>
<keyword evidence="2" id="KW-0812">Transmembrane</keyword>
<keyword evidence="2" id="KW-1133">Transmembrane helix</keyword>
<evidence type="ECO:0000256" key="1">
    <source>
        <dbReference type="SAM" id="MobiDB-lite"/>
    </source>
</evidence>
<gene>
    <name evidence="3" type="ORF">ACIBP4_05090</name>
</gene>
<dbReference type="EMBL" id="JBITLE010000002">
    <property type="protein sequence ID" value="MFI7261673.1"/>
    <property type="molecule type" value="Genomic_DNA"/>
</dbReference>
<feature type="transmembrane region" description="Helical" evidence="2">
    <location>
        <begin position="36"/>
        <end position="57"/>
    </location>
</feature>
<keyword evidence="4" id="KW-1185">Reference proteome</keyword>
<feature type="region of interest" description="Disordered" evidence="1">
    <location>
        <begin position="65"/>
        <end position="143"/>
    </location>
</feature>
<proteinExistence type="predicted"/>
<evidence type="ECO:0000256" key="2">
    <source>
        <dbReference type="SAM" id="Phobius"/>
    </source>
</evidence>
<feature type="compositionally biased region" description="Low complexity" evidence="1">
    <location>
        <begin position="122"/>
        <end position="133"/>
    </location>
</feature>
<evidence type="ECO:0000313" key="3">
    <source>
        <dbReference type="EMBL" id="MFI7261673.1"/>
    </source>
</evidence>
<evidence type="ECO:0008006" key="5">
    <source>
        <dbReference type="Google" id="ProtNLM"/>
    </source>
</evidence>
<name>A0ABW7ZFP4_9ACTN</name>
<dbReference type="RefSeq" id="WP_396768161.1">
    <property type="nucleotide sequence ID" value="NZ_JBITLA010000001.1"/>
</dbReference>
<comment type="caution">
    <text evidence="3">The sequence shown here is derived from an EMBL/GenBank/DDBJ whole genome shotgun (WGS) entry which is preliminary data.</text>
</comment>
<feature type="compositionally biased region" description="Low complexity" evidence="1">
    <location>
        <begin position="68"/>
        <end position="83"/>
    </location>
</feature>
<evidence type="ECO:0000313" key="4">
    <source>
        <dbReference type="Proteomes" id="UP001612812"/>
    </source>
</evidence>
<accession>A0ABW7ZFP4</accession>
<dbReference type="Proteomes" id="UP001612812">
    <property type="component" value="Unassembled WGS sequence"/>
</dbReference>